<gene>
    <name evidence="2" type="ORF">G8O30_00350</name>
</gene>
<reference evidence="2 3" key="1">
    <citation type="submission" date="2019-07" db="EMBL/GenBank/DDBJ databases">
        <title>Genome sequence of 2 isolates from Red Sea Mangroves.</title>
        <authorList>
            <person name="Sefrji F."/>
            <person name="Michoud G."/>
            <person name="Merlino G."/>
            <person name="Daffonchio D."/>
        </authorList>
    </citation>
    <scope>NUCLEOTIDE SEQUENCE [LARGE SCALE GENOMIC DNA]</scope>
    <source>
        <strain evidence="2 3">R1DC41</strain>
    </source>
</reference>
<accession>A0A7S8C8V3</accession>
<dbReference type="EMBL" id="CP049742">
    <property type="protein sequence ID" value="QPC45534.1"/>
    <property type="molecule type" value="Genomic_DNA"/>
</dbReference>
<dbReference type="InterPro" id="IPR000182">
    <property type="entry name" value="GNAT_dom"/>
</dbReference>
<evidence type="ECO:0000259" key="1">
    <source>
        <dbReference type="PROSITE" id="PS51186"/>
    </source>
</evidence>
<protein>
    <submittedName>
        <fullName evidence="2">GNAT family N-acetyltransferase</fullName>
    </submittedName>
</protein>
<dbReference type="AlphaFoldDB" id="A0A7S8C8V3"/>
<dbReference type="SUPFAM" id="SSF55729">
    <property type="entry name" value="Acyl-CoA N-acyltransferases (Nat)"/>
    <property type="match status" value="1"/>
</dbReference>
<dbReference type="RefSeq" id="WP_239673037.1">
    <property type="nucleotide sequence ID" value="NZ_CP049742.1"/>
</dbReference>
<name>A0A7S8C8V3_9BACI</name>
<keyword evidence="2" id="KW-0808">Transferase</keyword>
<evidence type="ECO:0000313" key="3">
    <source>
        <dbReference type="Proteomes" id="UP000593626"/>
    </source>
</evidence>
<proteinExistence type="predicted"/>
<evidence type="ECO:0000313" key="2">
    <source>
        <dbReference type="EMBL" id="QPC45534.1"/>
    </source>
</evidence>
<keyword evidence="3" id="KW-1185">Reference proteome</keyword>
<dbReference type="InterPro" id="IPR016181">
    <property type="entry name" value="Acyl_CoA_acyltransferase"/>
</dbReference>
<feature type="domain" description="N-acetyltransferase" evidence="1">
    <location>
        <begin position="24"/>
        <end position="177"/>
    </location>
</feature>
<dbReference type="KEGG" id="mcui:G8O30_00350"/>
<dbReference type="PROSITE" id="PS51186">
    <property type="entry name" value="GNAT"/>
    <property type="match status" value="1"/>
</dbReference>
<organism evidence="2 3">
    <name type="scientific">Mangrovibacillus cuniculi</name>
    <dbReference type="NCBI Taxonomy" id="2593652"/>
    <lineage>
        <taxon>Bacteria</taxon>
        <taxon>Bacillati</taxon>
        <taxon>Bacillota</taxon>
        <taxon>Bacilli</taxon>
        <taxon>Bacillales</taxon>
        <taxon>Bacillaceae</taxon>
        <taxon>Mangrovibacillus</taxon>
    </lineage>
</organism>
<sequence>MLPVTLRRPTVTDVHILHRFFELMIFDTYEKDGIGDKVEDIQQEIEEKKTYLEVDFRSNGKDRFFLLAFLDDELIGTIEYGPPNSLIQEWVEEDPQTFVEVGTVYIHPSYQQKGVGSFLVKSMLVELHAKQMTRFYLDSGFIAAQQVWCKKFGAPTIHLKDYWGKDRDHMIWNLSVQKYI</sequence>
<dbReference type="Proteomes" id="UP000593626">
    <property type="component" value="Chromosome"/>
</dbReference>
<dbReference type="Gene3D" id="3.40.630.30">
    <property type="match status" value="1"/>
</dbReference>
<dbReference type="Pfam" id="PF00583">
    <property type="entry name" value="Acetyltransf_1"/>
    <property type="match status" value="1"/>
</dbReference>
<dbReference type="GO" id="GO:0016747">
    <property type="term" value="F:acyltransferase activity, transferring groups other than amino-acyl groups"/>
    <property type="evidence" value="ECO:0007669"/>
    <property type="project" value="InterPro"/>
</dbReference>
<dbReference type="CDD" id="cd04301">
    <property type="entry name" value="NAT_SF"/>
    <property type="match status" value="1"/>
</dbReference>